<dbReference type="Gene3D" id="3.40.50.2000">
    <property type="entry name" value="Glycogen Phosphorylase B"/>
    <property type="match status" value="2"/>
</dbReference>
<name>A0A1T1HAW6_OCELI</name>
<dbReference type="Pfam" id="PF00534">
    <property type="entry name" value="Glycos_transf_1"/>
    <property type="match status" value="1"/>
</dbReference>
<evidence type="ECO:0000259" key="3">
    <source>
        <dbReference type="Pfam" id="PF00534"/>
    </source>
</evidence>
<dbReference type="SUPFAM" id="SSF53756">
    <property type="entry name" value="UDP-Glycosyltransferase/glycogen phosphorylase"/>
    <property type="match status" value="1"/>
</dbReference>
<evidence type="ECO:0000313" key="6">
    <source>
        <dbReference type="Proteomes" id="UP000190064"/>
    </source>
</evidence>
<sequence length="415" mass="45279">MKLLIVTRETSSDRSYGLGKTLSPVLEQLESRGHSVTYYDKSATDHLHRKWQPVFERYLGFFLKGLTPAIAERLIQGISAAAKALGEGYSHVWLHDPWLALGLYIGLLRKGRIRRPFKLIISEHGLGSFAWAVTLDGLPIQSAAFRRLVRLERQLLQRADAVFVPSYVARDALLRDLGLTDVPGNLHVMGYGRPRLELPTRHAARRYFDLPLDDLAATDVSGSVPLPASPPVILASGRIAPVKAFPLLIDVIARLQQQHGLAAQLIIAGGGDSTALQHQAEALQLEYPPIIGFQEDMGWSLAAADLYISTCPVESYGQANREAIAAGLPVIAPASGGSGEVLGQGAHLLPVCDLSAETDAVARARIVNTLAAELADTLSNPDHYRYWQAKARREAGLWPDWSDLADIYEARLTGL</sequence>
<dbReference type="InterPro" id="IPR001296">
    <property type="entry name" value="Glyco_trans_1"/>
</dbReference>
<dbReference type="GO" id="GO:1901135">
    <property type="term" value="P:carbohydrate derivative metabolic process"/>
    <property type="evidence" value="ECO:0007669"/>
    <property type="project" value="UniProtKB-ARBA"/>
</dbReference>
<feature type="domain" description="Glycosyltransferase subfamily 4-like N-terminal" evidence="4">
    <location>
        <begin position="17"/>
        <end position="190"/>
    </location>
</feature>
<dbReference type="PANTHER" id="PTHR12526">
    <property type="entry name" value="GLYCOSYLTRANSFERASE"/>
    <property type="match status" value="1"/>
</dbReference>
<proteinExistence type="predicted"/>
<evidence type="ECO:0000259" key="4">
    <source>
        <dbReference type="Pfam" id="PF13579"/>
    </source>
</evidence>
<dbReference type="RefSeq" id="WP_078319319.1">
    <property type="nucleotide sequence ID" value="NZ_FXTS01000003.1"/>
</dbReference>
<evidence type="ECO:0000256" key="2">
    <source>
        <dbReference type="ARBA" id="ARBA00022679"/>
    </source>
</evidence>
<keyword evidence="1" id="KW-0328">Glycosyltransferase</keyword>
<dbReference type="EMBL" id="MTSD02000003">
    <property type="protein sequence ID" value="OOV86965.1"/>
    <property type="molecule type" value="Genomic_DNA"/>
</dbReference>
<gene>
    <name evidence="5" type="ORF">BTA35_0208045</name>
</gene>
<keyword evidence="6" id="KW-1185">Reference proteome</keyword>
<dbReference type="STRING" id="966.BTA35_0208045"/>
<dbReference type="CDD" id="cd03801">
    <property type="entry name" value="GT4_PimA-like"/>
    <property type="match status" value="1"/>
</dbReference>
<feature type="domain" description="Glycosyl transferase family 1" evidence="3">
    <location>
        <begin position="225"/>
        <end position="393"/>
    </location>
</feature>
<comment type="caution">
    <text evidence="5">The sequence shown here is derived from an EMBL/GenBank/DDBJ whole genome shotgun (WGS) entry which is preliminary data.</text>
</comment>
<dbReference type="GO" id="GO:0016757">
    <property type="term" value="F:glycosyltransferase activity"/>
    <property type="evidence" value="ECO:0007669"/>
    <property type="project" value="UniProtKB-KW"/>
</dbReference>
<dbReference type="Proteomes" id="UP000190064">
    <property type="component" value="Unassembled WGS sequence"/>
</dbReference>
<dbReference type="InterPro" id="IPR028098">
    <property type="entry name" value="Glyco_trans_4-like_N"/>
</dbReference>
<dbReference type="AlphaFoldDB" id="A0A1T1HAW6"/>
<organism evidence="5 6">
    <name type="scientific">Oceanospirillum linum</name>
    <dbReference type="NCBI Taxonomy" id="966"/>
    <lineage>
        <taxon>Bacteria</taxon>
        <taxon>Pseudomonadati</taxon>
        <taxon>Pseudomonadota</taxon>
        <taxon>Gammaproteobacteria</taxon>
        <taxon>Oceanospirillales</taxon>
        <taxon>Oceanospirillaceae</taxon>
        <taxon>Oceanospirillum</taxon>
    </lineage>
</organism>
<protein>
    <recommendedName>
        <fullName evidence="7">Glycosyltransferase subfamily 4-like N-terminal domain-containing protein</fullName>
    </recommendedName>
</protein>
<evidence type="ECO:0000313" key="5">
    <source>
        <dbReference type="EMBL" id="OOV86965.1"/>
    </source>
</evidence>
<dbReference type="PANTHER" id="PTHR12526:SF510">
    <property type="entry name" value="D-INOSITOL 3-PHOSPHATE GLYCOSYLTRANSFERASE"/>
    <property type="match status" value="1"/>
</dbReference>
<keyword evidence="2" id="KW-0808">Transferase</keyword>
<reference evidence="5" key="1">
    <citation type="submission" date="2017-02" db="EMBL/GenBank/DDBJ databases">
        <title>Draft Genome Sequence of the Salt Water Bacterium Oceanospirillum linum ATCC 11336.</title>
        <authorList>
            <person name="Trachtenberg A.M."/>
            <person name="Carney J.G."/>
            <person name="Linnane J.D."/>
            <person name="Rheaume B.A."/>
            <person name="Pitts N.L."/>
            <person name="Mykles D.L."/>
            <person name="Maclea K.S."/>
        </authorList>
    </citation>
    <scope>NUCLEOTIDE SEQUENCE [LARGE SCALE GENOMIC DNA]</scope>
    <source>
        <strain evidence="5">ATCC 11336</strain>
    </source>
</reference>
<evidence type="ECO:0008006" key="7">
    <source>
        <dbReference type="Google" id="ProtNLM"/>
    </source>
</evidence>
<accession>A0A1T1HAW6</accession>
<dbReference type="Pfam" id="PF13579">
    <property type="entry name" value="Glyco_trans_4_4"/>
    <property type="match status" value="1"/>
</dbReference>
<evidence type="ECO:0000256" key="1">
    <source>
        <dbReference type="ARBA" id="ARBA00022676"/>
    </source>
</evidence>